<evidence type="ECO:0000313" key="3">
    <source>
        <dbReference type="Proteomes" id="UP001156691"/>
    </source>
</evidence>
<organism evidence="2 3">
    <name type="scientific">Devosia nitrariae</name>
    <dbReference type="NCBI Taxonomy" id="2071872"/>
    <lineage>
        <taxon>Bacteria</taxon>
        <taxon>Pseudomonadati</taxon>
        <taxon>Pseudomonadota</taxon>
        <taxon>Alphaproteobacteria</taxon>
        <taxon>Hyphomicrobiales</taxon>
        <taxon>Devosiaceae</taxon>
        <taxon>Devosia</taxon>
    </lineage>
</organism>
<dbReference type="EMBL" id="BSNS01000018">
    <property type="protein sequence ID" value="GLQ56146.1"/>
    <property type="molecule type" value="Genomic_DNA"/>
</dbReference>
<accession>A0ABQ5W936</accession>
<dbReference type="InterPro" id="IPR029052">
    <property type="entry name" value="Metallo-depent_PP-like"/>
</dbReference>
<gene>
    <name evidence="2" type="ORF">GCM10010862_34050</name>
</gene>
<name>A0ABQ5W936_9HYPH</name>
<dbReference type="Gene3D" id="3.60.21.10">
    <property type="match status" value="1"/>
</dbReference>
<comment type="caution">
    <text evidence="2">The sequence shown here is derived from an EMBL/GenBank/DDBJ whole genome shotgun (WGS) entry which is preliminary data.</text>
</comment>
<dbReference type="SUPFAM" id="SSF56300">
    <property type="entry name" value="Metallo-dependent phosphatases"/>
    <property type="match status" value="1"/>
</dbReference>
<dbReference type="InterPro" id="IPR004843">
    <property type="entry name" value="Calcineurin-like_PHP"/>
</dbReference>
<evidence type="ECO:0000259" key="1">
    <source>
        <dbReference type="Pfam" id="PF00149"/>
    </source>
</evidence>
<dbReference type="Pfam" id="PF00149">
    <property type="entry name" value="Metallophos"/>
    <property type="match status" value="1"/>
</dbReference>
<dbReference type="PANTHER" id="PTHR37844:SF2">
    <property type="entry name" value="SER_THR PROTEIN PHOSPHATASE SUPERFAMILY (AFU_ORTHOLOGUE AFUA_1G14840)"/>
    <property type="match status" value="1"/>
</dbReference>
<proteinExistence type="predicted"/>
<dbReference type="PANTHER" id="PTHR37844">
    <property type="entry name" value="SER/THR PROTEIN PHOSPHATASE SUPERFAMILY (AFU_ORTHOLOGUE AFUA_1G14840)"/>
    <property type="match status" value="1"/>
</dbReference>
<keyword evidence="3" id="KW-1185">Reference proteome</keyword>
<evidence type="ECO:0000313" key="2">
    <source>
        <dbReference type="EMBL" id="GLQ56146.1"/>
    </source>
</evidence>
<dbReference type="Proteomes" id="UP001156691">
    <property type="component" value="Unassembled WGS sequence"/>
</dbReference>
<reference evidence="3" key="1">
    <citation type="journal article" date="2019" name="Int. J. Syst. Evol. Microbiol.">
        <title>The Global Catalogue of Microorganisms (GCM) 10K type strain sequencing project: providing services to taxonomists for standard genome sequencing and annotation.</title>
        <authorList>
            <consortium name="The Broad Institute Genomics Platform"/>
            <consortium name="The Broad Institute Genome Sequencing Center for Infectious Disease"/>
            <person name="Wu L."/>
            <person name="Ma J."/>
        </authorList>
    </citation>
    <scope>NUCLEOTIDE SEQUENCE [LARGE SCALE GENOMIC DNA]</scope>
    <source>
        <strain evidence="3">NBRC 112416</strain>
    </source>
</reference>
<protein>
    <recommendedName>
        <fullName evidence="1">Calcineurin-like phosphoesterase domain-containing protein</fullName>
    </recommendedName>
</protein>
<sequence length="295" mass="32948">MQLETGLSVDFDEVLDELDRISAQFADDRGIERDRLRNSIRRSIQNISNADALKRIDGYVMLEERSARADVQQALKYCGIARAETSRESVVMSDLHVDAADYEVPPTPPDIDCIIIAGDIADGHHLSARWLRHHVVPIGLPVIYVAGNHDFYGWDLVDDYTGLYRQAGIELLYPGRPSIEIAGVRIIGCTLWTDYAIAGDVDAARAWARLSMPDLQSIDLGLRRIGTRDLLDLHRRHLRLLADLLTEREAQPPTIVVTHHAPHPTSLRSHVMIDPSDGSFASDLSHLIKMTEPAV</sequence>
<feature type="domain" description="Calcineurin-like phosphoesterase" evidence="1">
    <location>
        <begin position="108"/>
        <end position="266"/>
    </location>
</feature>